<organism evidence="1 2">
    <name type="scientific">Streptomyces niphimycinicus</name>
    <dbReference type="NCBI Taxonomy" id="2842201"/>
    <lineage>
        <taxon>Bacteria</taxon>
        <taxon>Bacillati</taxon>
        <taxon>Actinomycetota</taxon>
        <taxon>Actinomycetes</taxon>
        <taxon>Kitasatosporales</taxon>
        <taxon>Streptomycetaceae</taxon>
        <taxon>Streptomyces</taxon>
    </lineage>
</organism>
<geneLocation type="plasmid" evidence="1">
    <name>unnamed</name>
</geneLocation>
<keyword evidence="1" id="KW-0614">Plasmid</keyword>
<protein>
    <submittedName>
        <fullName evidence="1">Uncharacterized protein</fullName>
    </submittedName>
</protein>
<comment type="caution">
    <text evidence="1">The sequence shown here is derived from an EMBL/GenBank/DDBJ whole genome shotgun (WGS) entry which is preliminary data.</text>
</comment>
<accession>A0ABS6C6R1</accession>
<dbReference type="Gene3D" id="2.130.10.10">
    <property type="entry name" value="YVTN repeat-like/Quinoprotein amine dehydrogenase"/>
    <property type="match status" value="1"/>
</dbReference>
<dbReference type="InterPro" id="IPR015943">
    <property type="entry name" value="WD40/YVTN_repeat-like_dom_sf"/>
</dbReference>
<dbReference type="Proteomes" id="UP000720508">
    <property type="component" value="Unassembled WGS sequence"/>
</dbReference>
<name>A0ABS6C6R1_9ACTN</name>
<sequence length="54" mass="6043">MLWNVATRKPRAILLTGAKGPESTVRDVAFSPDGRLVAGNDTKHHKVYLWKNPE</sequence>
<proteinExistence type="predicted"/>
<keyword evidence="2" id="KW-1185">Reference proteome</keyword>
<dbReference type="SUPFAM" id="SSF63829">
    <property type="entry name" value="Calcium-dependent phosphotriesterase"/>
    <property type="match status" value="1"/>
</dbReference>
<dbReference type="EMBL" id="JAHLEM010000001">
    <property type="protein sequence ID" value="MBU3862579.1"/>
    <property type="molecule type" value="Genomic_DNA"/>
</dbReference>
<evidence type="ECO:0000313" key="1">
    <source>
        <dbReference type="EMBL" id="MBU3862579.1"/>
    </source>
</evidence>
<gene>
    <name evidence="1" type="ORF">KN815_00135</name>
</gene>
<evidence type="ECO:0000313" key="2">
    <source>
        <dbReference type="Proteomes" id="UP000720508"/>
    </source>
</evidence>
<reference evidence="1 2" key="1">
    <citation type="submission" date="2021-06" db="EMBL/GenBank/DDBJ databases">
        <authorList>
            <person name="Pan X."/>
        </authorList>
    </citation>
    <scope>NUCLEOTIDE SEQUENCE [LARGE SCALE GENOMIC DNA]</scope>
    <source>
        <strain evidence="1 2">4503</strain>
        <plasmid evidence="1">unnamed</plasmid>
    </source>
</reference>